<dbReference type="Gene3D" id="3.40.50.300">
    <property type="entry name" value="P-loop containing nucleotide triphosphate hydrolases"/>
    <property type="match status" value="1"/>
</dbReference>
<dbReference type="Proteomes" id="UP000515679">
    <property type="component" value="Chromosome"/>
</dbReference>
<keyword evidence="6" id="KW-0067">ATP-binding</keyword>
<dbReference type="KEGG" id="cchl:FPL14_09335"/>
<proteinExistence type="inferred from homology"/>
<dbReference type="Pfam" id="PF13614">
    <property type="entry name" value="AAA_31"/>
    <property type="match status" value="1"/>
</dbReference>
<dbReference type="EC" id="2.7.10.2" evidence="2"/>
<evidence type="ECO:0000256" key="4">
    <source>
        <dbReference type="ARBA" id="ARBA00022741"/>
    </source>
</evidence>
<keyword evidence="7" id="KW-0829">Tyrosine-protein kinase</keyword>
<keyword evidence="11" id="KW-1185">Reference proteome</keyword>
<evidence type="ECO:0000259" key="9">
    <source>
        <dbReference type="Pfam" id="PF13614"/>
    </source>
</evidence>
<dbReference type="AlphaFoldDB" id="A0A7G5BWN6"/>
<organism evidence="10 11">
    <name type="scientific">Cohnella cholangitidis</name>
    <dbReference type="NCBI Taxonomy" id="2598458"/>
    <lineage>
        <taxon>Bacteria</taxon>
        <taxon>Bacillati</taxon>
        <taxon>Bacillota</taxon>
        <taxon>Bacilli</taxon>
        <taxon>Bacillales</taxon>
        <taxon>Paenibacillaceae</taxon>
        <taxon>Cohnella</taxon>
    </lineage>
</organism>
<evidence type="ECO:0000256" key="8">
    <source>
        <dbReference type="ARBA" id="ARBA00051245"/>
    </source>
</evidence>
<name>A0A7G5BWN6_9BACL</name>
<feature type="domain" description="AAA" evidence="9">
    <location>
        <begin position="41"/>
        <end position="181"/>
    </location>
</feature>
<evidence type="ECO:0000256" key="7">
    <source>
        <dbReference type="ARBA" id="ARBA00023137"/>
    </source>
</evidence>
<comment type="catalytic activity">
    <reaction evidence="8">
        <text>L-tyrosyl-[protein] + ATP = O-phospho-L-tyrosyl-[protein] + ADP + H(+)</text>
        <dbReference type="Rhea" id="RHEA:10596"/>
        <dbReference type="Rhea" id="RHEA-COMP:10136"/>
        <dbReference type="Rhea" id="RHEA-COMP:20101"/>
        <dbReference type="ChEBI" id="CHEBI:15378"/>
        <dbReference type="ChEBI" id="CHEBI:30616"/>
        <dbReference type="ChEBI" id="CHEBI:46858"/>
        <dbReference type="ChEBI" id="CHEBI:61978"/>
        <dbReference type="ChEBI" id="CHEBI:456216"/>
        <dbReference type="EC" id="2.7.10.2"/>
    </reaction>
</comment>
<reference evidence="10 11" key="1">
    <citation type="submission" date="2019-07" db="EMBL/GenBank/DDBJ databases">
        <authorList>
            <person name="Kim J.K."/>
            <person name="Cheong H.-M."/>
            <person name="Choi Y."/>
            <person name="Hwang K.J."/>
            <person name="Lee S."/>
            <person name="Choi C."/>
        </authorList>
    </citation>
    <scope>NUCLEOTIDE SEQUENCE [LARGE SCALE GENOMIC DNA]</scope>
    <source>
        <strain evidence="10 11">KS 22</strain>
    </source>
</reference>
<evidence type="ECO:0000256" key="3">
    <source>
        <dbReference type="ARBA" id="ARBA00022679"/>
    </source>
</evidence>
<accession>A0A7G5BWN6</accession>
<dbReference type="InterPro" id="IPR025669">
    <property type="entry name" value="AAA_dom"/>
</dbReference>
<dbReference type="InterPro" id="IPR027417">
    <property type="entry name" value="P-loop_NTPase"/>
</dbReference>
<dbReference type="InterPro" id="IPR005702">
    <property type="entry name" value="Wzc-like_C"/>
</dbReference>
<gene>
    <name evidence="10" type="ORF">FPL14_09335</name>
</gene>
<evidence type="ECO:0000256" key="2">
    <source>
        <dbReference type="ARBA" id="ARBA00011903"/>
    </source>
</evidence>
<dbReference type="GO" id="GO:0005524">
    <property type="term" value="F:ATP binding"/>
    <property type="evidence" value="ECO:0007669"/>
    <property type="project" value="UniProtKB-KW"/>
</dbReference>
<dbReference type="CDD" id="cd05387">
    <property type="entry name" value="BY-kinase"/>
    <property type="match status" value="1"/>
</dbReference>
<dbReference type="GO" id="GO:0005886">
    <property type="term" value="C:plasma membrane"/>
    <property type="evidence" value="ECO:0007669"/>
    <property type="project" value="TreeGrafter"/>
</dbReference>
<dbReference type="GO" id="GO:0004715">
    <property type="term" value="F:non-membrane spanning protein tyrosine kinase activity"/>
    <property type="evidence" value="ECO:0007669"/>
    <property type="project" value="UniProtKB-EC"/>
</dbReference>
<keyword evidence="4" id="KW-0547">Nucleotide-binding</keyword>
<dbReference type="EMBL" id="CP041969">
    <property type="protein sequence ID" value="QMV41370.1"/>
    <property type="molecule type" value="Genomic_DNA"/>
</dbReference>
<sequence>MAGKRKETYLLTKQEPHSIVSEAYRTIRASLKYGTAEQGRKTILFSSPSAGEGKTTAVANLGYLFAQDGMRTLLIDGDLRRPNLHHIFRLPNRAGLSSYLSGYSSINEIIQPTELTNVELIPAGPIQPNPSELLGNYRISELLKYAKETYDLILIDAAPLLVVSDPAVLARAVDGVVVMIRALRTNREDIVKSQKLLEPFKDKVLGFILNERTGT</sequence>
<evidence type="ECO:0000256" key="6">
    <source>
        <dbReference type="ARBA" id="ARBA00022840"/>
    </source>
</evidence>
<evidence type="ECO:0000313" key="11">
    <source>
        <dbReference type="Proteomes" id="UP000515679"/>
    </source>
</evidence>
<dbReference type="RefSeq" id="WP_182302730.1">
    <property type="nucleotide sequence ID" value="NZ_CP041969.1"/>
</dbReference>
<evidence type="ECO:0000256" key="5">
    <source>
        <dbReference type="ARBA" id="ARBA00022777"/>
    </source>
</evidence>
<protein>
    <recommendedName>
        <fullName evidence="2">non-specific protein-tyrosine kinase</fullName>
        <ecNumber evidence="2">2.7.10.2</ecNumber>
    </recommendedName>
</protein>
<dbReference type="NCBIfam" id="TIGR01007">
    <property type="entry name" value="eps_fam"/>
    <property type="match status" value="1"/>
</dbReference>
<comment type="similarity">
    <text evidence="1">Belongs to the CpsD/CapB family.</text>
</comment>
<dbReference type="SUPFAM" id="SSF52540">
    <property type="entry name" value="P-loop containing nucleoside triphosphate hydrolases"/>
    <property type="match status" value="1"/>
</dbReference>
<keyword evidence="3" id="KW-0808">Transferase</keyword>
<keyword evidence="5 10" id="KW-0418">Kinase</keyword>
<dbReference type="PANTHER" id="PTHR32309:SF13">
    <property type="entry name" value="FERRIC ENTEROBACTIN TRANSPORT PROTEIN FEPE"/>
    <property type="match status" value="1"/>
</dbReference>
<dbReference type="PANTHER" id="PTHR32309">
    <property type="entry name" value="TYROSINE-PROTEIN KINASE"/>
    <property type="match status" value="1"/>
</dbReference>
<evidence type="ECO:0000256" key="1">
    <source>
        <dbReference type="ARBA" id="ARBA00007316"/>
    </source>
</evidence>
<evidence type="ECO:0000313" key="10">
    <source>
        <dbReference type="EMBL" id="QMV41370.1"/>
    </source>
</evidence>
<dbReference type="InterPro" id="IPR050445">
    <property type="entry name" value="Bact_polysacc_biosynth/exp"/>
</dbReference>